<feature type="region of interest" description="Disordered" evidence="3">
    <location>
        <begin position="1039"/>
        <end position="1259"/>
    </location>
</feature>
<evidence type="ECO:0000256" key="2">
    <source>
        <dbReference type="ARBA" id="ARBA00023002"/>
    </source>
</evidence>
<evidence type="ECO:0000256" key="4">
    <source>
        <dbReference type="SAM" id="Phobius"/>
    </source>
</evidence>
<feature type="compositionally biased region" description="Pro residues" evidence="3">
    <location>
        <begin position="1047"/>
        <end position="1063"/>
    </location>
</feature>
<keyword evidence="4" id="KW-0472">Membrane</keyword>
<dbReference type="PANTHER" id="PTHR11972">
    <property type="entry name" value="NADPH OXIDASE"/>
    <property type="match status" value="1"/>
</dbReference>
<dbReference type="Gene3D" id="3.40.50.80">
    <property type="entry name" value="Nucleotide-binding domain of ferredoxin-NADP reductase (FNR) module"/>
    <property type="match status" value="1"/>
</dbReference>
<dbReference type="InterPro" id="IPR050369">
    <property type="entry name" value="RBOH/FRE"/>
</dbReference>
<keyword evidence="1" id="KW-0249">Electron transport</keyword>
<feature type="compositionally biased region" description="Basic and acidic residues" evidence="3">
    <location>
        <begin position="947"/>
        <end position="958"/>
    </location>
</feature>
<feature type="compositionally biased region" description="Polar residues" evidence="3">
    <location>
        <begin position="959"/>
        <end position="969"/>
    </location>
</feature>
<feature type="transmembrane region" description="Helical" evidence="4">
    <location>
        <begin position="6"/>
        <end position="25"/>
    </location>
</feature>
<feature type="transmembrane region" description="Helical" evidence="4">
    <location>
        <begin position="37"/>
        <end position="59"/>
    </location>
</feature>
<dbReference type="GO" id="GO:0016491">
    <property type="term" value="F:oxidoreductase activity"/>
    <property type="evidence" value="ECO:0007669"/>
    <property type="project" value="UniProtKB-KW"/>
</dbReference>
<keyword evidence="2" id="KW-0560">Oxidoreductase</keyword>
<feature type="transmembrane region" description="Helical" evidence="4">
    <location>
        <begin position="241"/>
        <end position="261"/>
    </location>
</feature>
<feature type="transmembrane region" description="Helical" evidence="4">
    <location>
        <begin position="169"/>
        <end position="190"/>
    </location>
</feature>
<feature type="region of interest" description="Disordered" evidence="3">
    <location>
        <begin position="931"/>
        <end position="993"/>
    </location>
</feature>
<dbReference type="InterPro" id="IPR039261">
    <property type="entry name" value="FNR_nucleotide-bd"/>
</dbReference>
<protein>
    <submittedName>
        <fullName evidence="5">Uncharacterized protein</fullName>
    </submittedName>
</protein>
<feature type="compositionally biased region" description="Low complexity" evidence="3">
    <location>
        <begin position="1516"/>
        <end position="1525"/>
    </location>
</feature>
<evidence type="ECO:0000256" key="3">
    <source>
        <dbReference type="SAM" id="MobiDB-lite"/>
    </source>
</evidence>
<organism evidence="5 6">
    <name type="scientific">Lasiosphaeris hirsuta</name>
    <dbReference type="NCBI Taxonomy" id="260670"/>
    <lineage>
        <taxon>Eukaryota</taxon>
        <taxon>Fungi</taxon>
        <taxon>Dikarya</taxon>
        <taxon>Ascomycota</taxon>
        <taxon>Pezizomycotina</taxon>
        <taxon>Sordariomycetes</taxon>
        <taxon>Sordariomycetidae</taxon>
        <taxon>Sordariales</taxon>
        <taxon>Lasiosphaeriaceae</taxon>
        <taxon>Lasiosphaeris</taxon>
    </lineage>
</organism>
<comment type="caution">
    <text evidence="5">The sequence shown here is derived from an EMBL/GenBank/DDBJ whole genome shotgun (WGS) entry which is preliminary data.</text>
</comment>
<evidence type="ECO:0000313" key="6">
    <source>
        <dbReference type="Proteomes" id="UP001172102"/>
    </source>
</evidence>
<proteinExistence type="predicted"/>
<dbReference type="EMBL" id="JAUKUA010000008">
    <property type="protein sequence ID" value="KAK0702714.1"/>
    <property type="molecule type" value="Genomic_DNA"/>
</dbReference>
<feature type="transmembrane region" description="Helical" evidence="4">
    <location>
        <begin position="109"/>
        <end position="127"/>
    </location>
</feature>
<dbReference type="GO" id="GO:0005886">
    <property type="term" value="C:plasma membrane"/>
    <property type="evidence" value="ECO:0007669"/>
    <property type="project" value="TreeGrafter"/>
</dbReference>
<dbReference type="Proteomes" id="UP001172102">
    <property type="component" value="Unassembled WGS sequence"/>
</dbReference>
<gene>
    <name evidence="5" type="ORF">B0H67DRAFT_558329</name>
</gene>
<evidence type="ECO:0000313" key="5">
    <source>
        <dbReference type="EMBL" id="KAK0702714.1"/>
    </source>
</evidence>
<dbReference type="Pfam" id="PF12520">
    <property type="entry name" value="DUF3723"/>
    <property type="match status" value="2"/>
</dbReference>
<feature type="compositionally biased region" description="Low complexity" evidence="3">
    <location>
        <begin position="1463"/>
        <end position="1479"/>
    </location>
</feature>
<feature type="region of interest" description="Disordered" evidence="3">
    <location>
        <begin position="1713"/>
        <end position="1756"/>
    </location>
</feature>
<keyword evidence="1" id="KW-0813">Transport</keyword>
<keyword evidence="4" id="KW-0812">Transmembrane</keyword>
<accession>A0AA39ZSL0</accession>
<feature type="compositionally biased region" description="Polar residues" evidence="3">
    <location>
        <begin position="1329"/>
        <end position="1340"/>
    </location>
</feature>
<evidence type="ECO:0000256" key="1">
    <source>
        <dbReference type="ARBA" id="ARBA00022982"/>
    </source>
</evidence>
<feature type="region of interest" description="Disordered" evidence="3">
    <location>
        <begin position="1315"/>
        <end position="1547"/>
    </location>
</feature>
<reference evidence="5" key="1">
    <citation type="submission" date="2023-06" db="EMBL/GenBank/DDBJ databases">
        <title>Genome-scale phylogeny and comparative genomics of the fungal order Sordariales.</title>
        <authorList>
            <consortium name="Lawrence Berkeley National Laboratory"/>
            <person name="Hensen N."/>
            <person name="Bonometti L."/>
            <person name="Westerberg I."/>
            <person name="Brannstrom I.O."/>
            <person name="Guillou S."/>
            <person name="Cros-Aarteil S."/>
            <person name="Calhoun S."/>
            <person name="Haridas S."/>
            <person name="Kuo A."/>
            <person name="Mondo S."/>
            <person name="Pangilinan J."/>
            <person name="Riley R."/>
            <person name="Labutti K."/>
            <person name="Andreopoulos B."/>
            <person name="Lipzen A."/>
            <person name="Chen C."/>
            <person name="Yanf M."/>
            <person name="Daum C."/>
            <person name="Ng V."/>
            <person name="Clum A."/>
            <person name="Steindorff A."/>
            <person name="Ohm R."/>
            <person name="Martin F."/>
            <person name="Silar P."/>
            <person name="Natvig D."/>
            <person name="Lalanne C."/>
            <person name="Gautier V."/>
            <person name="Ament-Velasquez S.L."/>
            <person name="Kruys A."/>
            <person name="Hutchinson M.I."/>
            <person name="Powell A.J."/>
            <person name="Barry K."/>
            <person name="Miller A.N."/>
            <person name="Grigoriev I.V."/>
            <person name="Debuchy R."/>
            <person name="Gladieux P."/>
            <person name="Thoren M.H."/>
            <person name="Johannesson H."/>
        </authorList>
    </citation>
    <scope>NUCLEOTIDE SEQUENCE</scope>
    <source>
        <strain evidence="5">SMH4607-1</strain>
    </source>
</reference>
<sequence>MDVRIALPVICVLAVLALYSVYSFLRWLRGSKSRLRYLVIWNTGVTWVAAIPTSLYILANGVVLVLFRDRLERWAGVLAAINSIPLFLGGRRNIVIYYFGLNVHKTAHCIIGLVVIIEGLLHAGLALNKTQLRMSPWDYLAASSFLSILLTSIPPAIRWFRRTTGAGWWLAHLLFSFASLVGMAGYIGVVQPIADATLAGVVAIYVSGALWILGTGYRYIRRRRALVRIVYDISHSRSREIVVRSSHGIPAFPGCYFYVYYPSRWGFKSLSFNTFVDSLPLSLAWISDDDNDALRRDLTFIVSHNNGTPRFAPLNSGDEILLDGPYGRDINPAELDTIVLTARGSGIIGLLSFAYYQVAKEQHQGSRRQKQRVDILWVLDHKMDQNSNVAVFLLYPSRTNRQDVRLPFEVKEDDKYWRVWYSDNYKLFLASLMKDCLSENCAVIACGDSSFISVIRTETATRVGPPVQFREVQYRPCRRANGIVDEEYSVAFDAHPTQHAISRGGVRRSVAISRQGSQELEVPIDVFDFPSSVGRELHSPTVNKLRRLFQKVRCRPKKWEHHVKGLVNYRTYCEILTALRLTRQQFEETAKRGVKYHKVLLPAKSIVCLKGKHRLAAASREFGSHYFWTVQLYYPKDSVVSFPALRYGMLLVIHYVNRIPEQWANIARNVRDFCVDSQDVQRLEYLAPSLPDDRNKICHMMKEHQIFRNVNDPVSRKKILRNILSIDGIITSQKTFHNNMSYLEIALDVLRQHIIGDEGIKQKTLFENLAAHWDDGKAVVEYEEGRFHRLVTTNFVTAAVQLVLFVLRHFPYLSNVQPLQDKRGARAVAAEVDEYYLYLLYKLANNLGFSTSKIRHGITQRRMPPEPRKYSVNSFQREWRGGKPPMWAFIDLQSNSFLPTLLNAHKDEETSLFVQADFIVAFFGRISYHIEESAPSSPPTSPGPSFHTDHADWERSQPDDSASEYSTTRDNFDSEGASQSRHSAGKKQEGASQTEGLYPKLPALTNQEPVSPPNQAAQQIFVSEPATQDQVLYPDLSRYKILREAPQSPPPSSRTPEEPPPASQPDDQWSQAPTYLPFPPIMEQGHEQGPDSPLLSTGPVECSTPQPHRHPPSPSSAGTRQGRTEANPRNDIAPHGPPPTPPVAETTSQETLPHNPPSTPPIAETTSQETLPHGPPSTPPVVETTSQETLPHGPPSTPPIAETASQETLSHGPPSTPPMVETTRRETLPHGPPSTPPVAETASRETLPHGPPSTPAVAEDIGSRLNQSWNPHQPPISPIAPKAFIQQFTQRQESVSQIPQITATVAEVGCGQLGQNHERVSYDPPTTPPASESLRTLPTHNQERLPHGPPVAPVAKSSSQPTQRQERLPHDPLVTPTFEVHSNQERRPHGPPVTPTTAKATVLQRAPRKKAPHLPPITPTELQASPRKRAPHRPPIAPSTAKTISSQGDRDLEQARYLPLPPSTCSSASDSPRSSPYDPMYQSKPGFTIPSKRPSPGTDSPNTDSPNKRRRYEEYSSQLSASSSQTIDNEQPQQPLSGTGESSARGRDLTTWRYVKAGQHRPQETRPRRLREFRYLQKGIWGRYFRRTSGVSEPFPIESFLEEQHGIFLAGSNGPEKMVLDDSFQHDQREIFSRFQQVVSGPEIEMPDRPSLREEFPVSGQDIQMTDLPTLREEFPVKEQDVQMPDRPSLMEEFLAAQEELYKRYPSFLPQLITPNKPPQREYEPLCYSSDEPLVLDEPETTPFNPSQYRDPRPEY</sequence>
<dbReference type="InterPro" id="IPR022198">
    <property type="entry name" value="DUF3723"/>
</dbReference>
<feature type="transmembrane region" description="Helical" evidence="4">
    <location>
        <begin position="71"/>
        <end position="88"/>
    </location>
</feature>
<name>A0AA39ZSL0_9PEZI</name>
<keyword evidence="6" id="KW-1185">Reference proteome</keyword>
<feature type="transmembrane region" description="Helical" evidence="4">
    <location>
        <begin position="196"/>
        <end position="220"/>
    </location>
</feature>
<feature type="compositionally biased region" description="Polar residues" evidence="3">
    <location>
        <begin position="1526"/>
        <end position="1542"/>
    </location>
</feature>
<feature type="transmembrane region" description="Helical" evidence="4">
    <location>
        <begin position="139"/>
        <end position="157"/>
    </location>
</feature>
<keyword evidence="4" id="KW-1133">Transmembrane helix</keyword>